<dbReference type="Gene3D" id="2.160.10.10">
    <property type="entry name" value="Hexapeptide repeat proteins"/>
    <property type="match status" value="1"/>
</dbReference>
<dbReference type="GO" id="GO:0016746">
    <property type="term" value="F:acyltransferase activity"/>
    <property type="evidence" value="ECO:0007669"/>
    <property type="project" value="UniProtKB-KW"/>
</dbReference>
<dbReference type="EMBL" id="MQWB01000001">
    <property type="protein sequence ID" value="OZC04503.1"/>
    <property type="molecule type" value="Genomic_DNA"/>
</dbReference>
<dbReference type="NCBIfam" id="NF041874">
    <property type="entry name" value="EPS_EpsC"/>
    <property type="match status" value="1"/>
</dbReference>
<dbReference type="Gene3D" id="1.10.3130.10">
    <property type="entry name" value="serine acetyltransferase, domain 1"/>
    <property type="match status" value="1"/>
</dbReference>
<reference evidence="4 5" key="1">
    <citation type="submission" date="2016-11" db="EMBL/GenBank/DDBJ databases">
        <title>Study of marine rhodopsin-containing bacteria.</title>
        <authorList>
            <person name="Yoshizawa S."/>
            <person name="Kumagai Y."/>
            <person name="Kogure K."/>
        </authorList>
    </citation>
    <scope>NUCLEOTIDE SEQUENCE [LARGE SCALE GENOMIC DNA]</scope>
    <source>
        <strain evidence="4 5">SG-29</strain>
    </source>
</reference>
<dbReference type="FunCoup" id="A0A259U393">
    <property type="interactions" value="372"/>
</dbReference>
<evidence type="ECO:0000256" key="1">
    <source>
        <dbReference type="ARBA" id="ARBA00022605"/>
    </source>
</evidence>
<dbReference type="PANTHER" id="PTHR42811">
    <property type="entry name" value="SERINE ACETYLTRANSFERASE"/>
    <property type="match status" value="1"/>
</dbReference>
<dbReference type="RefSeq" id="WP_094551050.1">
    <property type="nucleotide sequence ID" value="NZ_MQWB01000001.1"/>
</dbReference>
<name>A0A259U393_9BACT</name>
<dbReference type="InParanoid" id="A0A259U393"/>
<dbReference type="Proteomes" id="UP000216446">
    <property type="component" value="Unassembled WGS sequence"/>
</dbReference>
<proteinExistence type="predicted"/>
<keyword evidence="2" id="KW-0808">Transferase</keyword>
<comment type="caution">
    <text evidence="4">The sequence shown here is derived from an EMBL/GenBank/DDBJ whole genome shotgun (WGS) entry which is preliminary data.</text>
</comment>
<keyword evidence="1" id="KW-0028">Amino-acid biosynthesis</keyword>
<evidence type="ECO:0000313" key="4">
    <source>
        <dbReference type="EMBL" id="OZC04503.1"/>
    </source>
</evidence>
<dbReference type="AlphaFoldDB" id="A0A259U393"/>
<evidence type="ECO:0000256" key="2">
    <source>
        <dbReference type="ARBA" id="ARBA00022679"/>
    </source>
</evidence>
<organism evidence="4 5">
    <name type="scientific">Rubricoccus marinus</name>
    <dbReference type="NCBI Taxonomy" id="716817"/>
    <lineage>
        <taxon>Bacteria</taxon>
        <taxon>Pseudomonadati</taxon>
        <taxon>Rhodothermota</taxon>
        <taxon>Rhodothermia</taxon>
        <taxon>Rhodothermales</taxon>
        <taxon>Rubricoccaceae</taxon>
        <taxon>Rubricoccus</taxon>
    </lineage>
</organism>
<keyword evidence="5" id="KW-1185">Reference proteome</keyword>
<keyword evidence="3" id="KW-0012">Acyltransferase</keyword>
<sequence>MQALFDLDAFAADVQAQREAHVQRAPSVEQAEAVVDAALALLFPAYARGGDVRAEALRFQDLVRDLLTPVVPERAGPLAAATLAELPRLRQRLCEDAEATASGDPAAESVDEVVLAYPGFFATAVHRLAHCLWRQSVPLVPRLLAEVAHRQTGVDIHPGAQIGHSFAIDHGTGVVIGETAIVGDRVRVFQGVTLGALFVEKALAQTKRHPTIEDDVVLYANATVLGGETVVGAGSTVGGNVWLTRSVPPGSVVTHKAQLRTQDGRTQPMPEYVI</sequence>
<evidence type="ECO:0000256" key="3">
    <source>
        <dbReference type="ARBA" id="ARBA00023315"/>
    </source>
</evidence>
<dbReference type="InterPro" id="IPR053376">
    <property type="entry name" value="Serine_acetyltransferase"/>
</dbReference>
<evidence type="ECO:0000313" key="5">
    <source>
        <dbReference type="Proteomes" id="UP000216446"/>
    </source>
</evidence>
<dbReference type="OrthoDB" id="9801456at2"/>
<accession>A0A259U393</accession>
<dbReference type="InterPro" id="IPR045304">
    <property type="entry name" value="LbH_SAT"/>
</dbReference>
<dbReference type="InterPro" id="IPR011004">
    <property type="entry name" value="Trimer_LpxA-like_sf"/>
</dbReference>
<protein>
    <recommendedName>
        <fullName evidence="6">Serine O-acetyltransferase</fullName>
    </recommendedName>
</protein>
<evidence type="ECO:0008006" key="6">
    <source>
        <dbReference type="Google" id="ProtNLM"/>
    </source>
</evidence>
<dbReference type="InterPro" id="IPR042122">
    <property type="entry name" value="Ser_AcTrfase_N_sf"/>
</dbReference>
<gene>
    <name evidence="4" type="ORF">BSZ36_16895</name>
</gene>
<dbReference type="GO" id="GO:0008652">
    <property type="term" value="P:amino acid biosynthetic process"/>
    <property type="evidence" value="ECO:0007669"/>
    <property type="project" value="UniProtKB-KW"/>
</dbReference>
<dbReference type="CDD" id="cd03354">
    <property type="entry name" value="LbH_SAT"/>
    <property type="match status" value="1"/>
</dbReference>
<dbReference type="SUPFAM" id="SSF51161">
    <property type="entry name" value="Trimeric LpxA-like enzymes"/>
    <property type="match status" value="1"/>
</dbReference>